<dbReference type="Proteomes" id="UP000747542">
    <property type="component" value="Unassembled WGS sequence"/>
</dbReference>
<dbReference type="Pfam" id="PF13384">
    <property type="entry name" value="HTH_23"/>
    <property type="match status" value="1"/>
</dbReference>
<organism evidence="1 2">
    <name type="scientific">Homarus americanus</name>
    <name type="common">American lobster</name>
    <dbReference type="NCBI Taxonomy" id="6706"/>
    <lineage>
        <taxon>Eukaryota</taxon>
        <taxon>Metazoa</taxon>
        <taxon>Ecdysozoa</taxon>
        <taxon>Arthropoda</taxon>
        <taxon>Crustacea</taxon>
        <taxon>Multicrustacea</taxon>
        <taxon>Malacostraca</taxon>
        <taxon>Eumalacostraca</taxon>
        <taxon>Eucarida</taxon>
        <taxon>Decapoda</taxon>
        <taxon>Pleocyemata</taxon>
        <taxon>Astacidea</taxon>
        <taxon>Nephropoidea</taxon>
        <taxon>Nephropidae</taxon>
        <taxon>Homarus</taxon>
    </lineage>
</organism>
<protein>
    <submittedName>
        <fullName evidence="1">Putative Glutamate receptor-like 83</fullName>
    </submittedName>
</protein>
<evidence type="ECO:0000313" key="2">
    <source>
        <dbReference type="Proteomes" id="UP000747542"/>
    </source>
</evidence>
<proteinExistence type="predicted"/>
<comment type="caution">
    <text evidence="1">The sequence shown here is derived from an EMBL/GenBank/DDBJ whole genome shotgun (WGS) entry which is preliminary data.</text>
</comment>
<dbReference type="EMBL" id="JAHLQT010043479">
    <property type="protein sequence ID" value="KAG7154906.1"/>
    <property type="molecule type" value="Genomic_DNA"/>
</dbReference>
<dbReference type="OrthoDB" id="6380107at2759"/>
<accession>A0A8J5JAV2</accession>
<sequence>MTSMEWRRPVKPTAVEDRVKFVWMWVEGMSLRAIARETGASVTTVYRWVHRWQQEGNVNTKPRGHKPLVTHRDLDLANIPEVMHQSSTTSLDYTSLQCYHKPDKVPYYRDLMEMVEHYYPSSYMDYLTLLAKIHKLRSTFEYLNNQFIDKYRNLVPINRVPRVHTICATDLDQ</sequence>
<keyword evidence="1" id="KW-0675">Receptor</keyword>
<keyword evidence="2" id="KW-1185">Reference proteome</keyword>
<evidence type="ECO:0000313" key="1">
    <source>
        <dbReference type="EMBL" id="KAG7154906.1"/>
    </source>
</evidence>
<dbReference type="AlphaFoldDB" id="A0A8J5JAV2"/>
<reference evidence="1" key="1">
    <citation type="journal article" date="2021" name="Sci. Adv.">
        <title>The American lobster genome reveals insights on longevity, neural, and immune adaptations.</title>
        <authorList>
            <person name="Polinski J.M."/>
            <person name="Zimin A.V."/>
            <person name="Clark K.F."/>
            <person name="Kohn A.B."/>
            <person name="Sadowski N."/>
            <person name="Timp W."/>
            <person name="Ptitsyn A."/>
            <person name="Khanna P."/>
            <person name="Romanova D.Y."/>
            <person name="Williams P."/>
            <person name="Greenwood S.J."/>
            <person name="Moroz L.L."/>
            <person name="Walt D.R."/>
            <person name="Bodnar A.G."/>
        </authorList>
    </citation>
    <scope>NUCLEOTIDE SEQUENCE</scope>
    <source>
        <strain evidence="1">GMGI-L3</strain>
    </source>
</reference>
<name>A0A8J5JAV2_HOMAM</name>
<gene>
    <name evidence="1" type="primary">Glrk-L83</name>
    <name evidence="1" type="ORF">Hamer_G029368</name>
</gene>